<gene>
    <name evidence="1" type="ORF">ASPVEDRAFT_208993</name>
</gene>
<dbReference type="EMBL" id="KV878125">
    <property type="protein sequence ID" value="OJI95915.1"/>
    <property type="molecule type" value="Genomic_DNA"/>
</dbReference>
<accession>A0A1L9P313</accession>
<dbReference type="RefSeq" id="XP_040661678.1">
    <property type="nucleotide sequence ID" value="XM_040809447.1"/>
</dbReference>
<dbReference type="Proteomes" id="UP000184073">
    <property type="component" value="Unassembled WGS sequence"/>
</dbReference>
<dbReference type="GeneID" id="63724958"/>
<evidence type="ECO:0000313" key="2">
    <source>
        <dbReference type="Proteomes" id="UP000184073"/>
    </source>
</evidence>
<reference evidence="2" key="1">
    <citation type="journal article" date="2017" name="Genome Biol.">
        <title>Comparative genomics reveals high biological diversity and specific adaptations in the industrially and medically important fungal genus Aspergillus.</title>
        <authorList>
            <person name="de Vries R.P."/>
            <person name="Riley R."/>
            <person name="Wiebenga A."/>
            <person name="Aguilar-Osorio G."/>
            <person name="Amillis S."/>
            <person name="Uchima C.A."/>
            <person name="Anderluh G."/>
            <person name="Asadollahi M."/>
            <person name="Askin M."/>
            <person name="Barry K."/>
            <person name="Battaglia E."/>
            <person name="Bayram O."/>
            <person name="Benocci T."/>
            <person name="Braus-Stromeyer S.A."/>
            <person name="Caldana C."/>
            <person name="Canovas D."/>
            <person name="Cerqueira G.C."/>
            <person name="Chen F."/>
            <person name="Chen W."/>
            <person name="Choi C."/>
            <person name="Clum A."/>
            <person name="Dos Santos R.A."/>
            <person name="Damasio A.R."/>
            <person name="Diallinas G."/>
            <person name="Emri T."/>
            <person name="Fekete E."/>
            <person name="Flipphi M."/>
            <person name="Freyberg S."/>
            <person name="Gallo A."/>
            <person name="Gournas C."/>
            <person name="Habgood R."/>
            <person name="Hainaut M."/>
            <person name="Harispe M.L."/>
            <person name="Henrissat B."/>
            <person name="Hilden K.S."/>
            <person name="Hope R."/>
            <person name="Hossain A."/>
            <person name="Karabika E."/>
            <person name="Karaffa L."/>
            <person name="Karanyi Z."/>
            <person name="Krasevec N."/>
            <person name="Kuo A."/>
            <person name="Kusch H."/>
            <person name="LaButti K."/>
            <person name="Lagendijk E.L."/>
            <person name="Lapidus A."/>
            <person name="Levasseur A."/>
            <person name="Lindquist E."/>
            <person name="Lipzen A."/>
            <person name="Logrieco A.F."/>
            <person name="MacCabe A."/>
            <person name="Maekelae M.R."/>
            <person name="Malavazi I."/>
            <person name="Melin P."/>
            <person name="Meyer V."/>
            <person name="Mielnichuk N."/>
            <person name="Miskei M."/>
            <person name="Molnar A.P."/>
            <person name="Mule G."/>
            <person name="Ngan C.Y."/>
            <person name="Orejas M."/>
            <person name="Orosz E."/>
            <person name="Ouedraogo J.P."/>
            <person name="Overkamp K.M."/>
            <person name="Park H.-S."/>
            <person name="Perrone G."/>
            <person name="Piumi F."/>
            <person name="Punt P.J."/>
            <person name="Ram A.F."/>
            <person name="Ramon A."/>
            <person name="Rauscher S."/>
            <person name="Record E."/>
            <person name="Riano-Pachon D.M."/>
            <person name="Robert V."/>
            <person name="Roehrig J."/>
            <person name="Ruller R."/>
            <person name="Salamov A."/>
            <person name="Salih N.S."/>
            <person name="Samson R.A."/>
            <person name="Sandor E."/>
            <person name="Sanguinetti M."/>
            <person name="Schuetze T."/>
            <person name="Sepcic K."/>
            <person name="Shelest E."/>
            <person name="Sherlock G."/>
            <person name="Sophianopoulou V."/>
            <person name="Squina F.M."/>
            <person name="Sun H."/>
            <person name="Susca A."/>
            <person name="Todd R.B."/>
            <person name="Tsang A."/>
            <person name="Unkles S.E."/>
            <person name="van de Wiele N."/>
            <person name="van Rossen-Uffink D."/>
            <person name="Oliveira J.V."/>
            <person name="Vesth T.C."/>
            <person name="Visser J."/>
            <person name="Yu J.-H."/>
            <person name="Zhou M."/>
            <person name="Andersen M.R."/>
            <person name="Archer D.B."/>
            <person name="Baker S.E."/>
            <person name="Benoit I."/>
            <person name="Brakhage A.A."/>
            <person name="Braus G.H."/>
            <person name="Fischer R."/>
            <person name="Frisvad J.C."/>
            <person name="Goldman G.H."/>
            <person name="Houbraken J."/>
            <person name="Oakley B."/>
            <person name="Pocsi I."/>
            <person name="Scazzocchio C."/>
            <person name="Seiboth B."/>
            <person name="vanKuyk P.A."/>
            <person name="Wortman J."/>
            <person name="Dyer P.S."/>
            <person name="Grigoriev I.V."/>
        </authorList>
    </citation>
    <scope>NUCLEOTIDE SEQUENCE [LARGE SCALE GENOMIC DNA]</scope>
    <source>
        <strain evidence="2">CBS 583.65</strain>
    </source>
</reference>
<dbReference type="VEuPathDB" id="FungiDB:ASPVEDRAFT_208993"/>
<proteinExistence type="predicted"/>
<sequence length="104" mass="11859">MPTPAATSDPPTYNSRKKNTIRLTIKWVQSICLLPRGELISLALFPRIRCFPGGWRFSSEENSWFERRPRRPCAFLQPSIALSISPSCLVLSPVMAHLHRWPLG</sequence>
<dbReference type="AlphaFoldDB" id="A0A1L9P313"/>
<evidence type="ECO:0000313" key="1">
    <source>
        <dbReference type="EMBL" id="OJI95915.1"/>
    </source>
</evidence>
<organism evidence="1 2">
    <name type="scientific">Aspergillus versicolor CBS 583.65</name>
    <dbReference type="NCBI Taxonomy" id="1036611"/>
    <lineage>
        <taxon>Eukaryota</taxon>
        <taxon>Fungi</taxon>
        <taxon>Dikarya</taxon>
        <taxon>Ascomycota</taxon>
        <taxon>Pezizomycotina</taxon>
        <taxon>Eurotiomycetes</taxon>
        <taxon>Eurotiomycetidae</taxon>
        <taxon>Eurotiales</taxon>
        <taxon>Aspergillaceae</taxon>
        <taxon>Aspergillus</taxon>
        <taxon>Aspergillus subgen. Nidulantes</taxon>
    </lineage>
</organism>
<name>A0A1L9P313_ASPVE</name>
<protein>
    <submittedName>
        <fullName evidence="1">Uncharacterized protein</fullName>
    </submittedName>
</protein>
<keyword evidence="2" id="KW-1185">Reference proteome</keyword>